<dbReference type="PROSITE" id="PS51192">
    <property type="entry name" value="HELICASE_ATP_BIND_1"/>
    <property type="match status" value="1"/>
</dbReference>
<dbReference type="InterPro" id="IPR014001">
    <property type="entry name" value="Helicase_ATP-bd"/>
</dbReference>
<dbReference type="SUPFAM" id="SSF52540">
    <property type="entry name" value="P-loop containing nucleoside triphosphate hydrolases"/>
    <property type="match status" value="2"/>
</dbReference>
<comment type="function">
    <text evidence="7">RNA helicase.</text>
</comment>
<dbReference type="InterPro" id="IPR001650">
    <property type="entry name" value="Helicase_C-like"/>
</dbReference>
<dbReference type="InterPro" id="IPR011545">
    <property type="entry name" value="DEAD/DEAH_box_helicase_dom"/>
</dbReference>
<dbReference type="Pfam" id="PF00271">
    <property type="entry name" value="Helicase_C"/>
    <property type="match status" value="1"/>
</dbReference>
<evidence type="ECO:0000256" key="8">
    <source>
        <dbReference type="SAM" id="Coils"/>
    </source>
</evidence>
<name>A0A0N4T1H9_BRUPA</name>
<keyword evidence="4 7" id="KW-0067">ATP-binding</keyword>
<dbReference type="GO" id="GO:0016787">
    <property type="term" value="F:hydrolase activity"/>
    <property type="evidence" value="ECO:0007669"/>
    <property type="project" value="UniProtKB-KW"/>
</dbReference>
<comment type="catalytic activity">
    <reaction evidence="7">
        <text>ATP + H2O = ADP + phosphate + H(+)</text>
        <dbReference type="Rhea" id="RHEA:13065"/>
        <dbReference type="ChEBI" id="CHEBI:15377"/>
        <dbReference type="ChEBI" id="CHEBI:15378"/>
        <dbReference type="ChEBI" id="CHEBI:30616"/>
        <dbReference type="ChEBI" id="CHEBI:43474"/>
        <dbReference type="ChEBI" id="CHEBI:456216"/>
        <dbReference type="EC" id="3.6.4.13"/>
    </reaction>
</comment>
<dbReference type="Gene3D" id="3.40.50.300">
    <property type="entry name" value="P-loop containing nucleotide triphosphate hydrolases"/>
    <property type="match status" value="2"/>
</dbReference>
<dbReference type="GO" id="GO:0003723">
    <property type="term" value="F:RNA binding"/>
    <property type="evidence" value="ECO:0007669"/>
    <property type="project" value="UniProtKB-UniRule"/>
</dbReference>
<dbReference type="SMART" id="SM00490">
    <property type="entry name" value="HELICc"/>
    <property type="match status" value="1"/>
</dbReference>
<dbReference type="WBParaSite" id="BPAG_0000202801-mRNA-1">
    <property type="protein sequence ID" value="BPAG_0000202801-mRNA-1"/>
    <property type="gene ID" value="BPAG_0000202801"/>
</dbReference>
<keyword evidence="5 7" id="KW-0694">RNA-binding</keyword>
<dbReference type="AlphaFoldDB" id="A0A0N4T1H9"/>
<evidence type="ECO:0000256" key="7">
    <source>
        <dbReference type="RuleBase" id="RU365068"/>
    </source>
</evidence>
<evidence type="ECO:0000313" key="13">
    <source>
        <dbReference type="EMBL" id="VDN83184.1"/>
    </source>
</evidence>
<feature type="coiled-coil region" evidence="8">
    <location>
        <begin position="679"/>
        <end position="706"/>
    </location>
</feature>
<feature type="transmembrane region" description="Helical" evidence="9">
    <location>
        <begin position="49"/>
        <end position="67"/>
    </location>
</feature>
<dbReference type="Pfam" id="PF00270">
    <property type="entry name" value="DEAD"/>
    <property type="match status" value="1"/>
</dbReference>
<dbReference type="InterPro" id="IPR014014">
    <property type="entry name" value="RNA_helicase_DEAD_Q_motif"/>
</dbReference>
<feature type="domain" description="Helicase C-terminal" evidence="11">
    <location>
        <begin position="470"/>
        <end position="631"/>
    </location>
</feature>
<dbReference type="PROSITE" id="PS51194">
    <property type="entry name" value="HELICASE_CTER"/>
    <property type="match status" value="1"/>
</dbReference>
<evidence type="ECO:0000256" key="3">
    <source>
        <dbReference type="ARBA" id="ARBA00022806"/>
    </source>
</evidence>
<dbReference type="PROSITE" id="PS51195">
    <property type="entry name" value="Q_MOTIF"/>
    <property type="match status" value="1"/>
</dbReference>
<dbReference type="EMBL" id="UZAD01000218">
    <property type="protein sequence ID" value="VDN83184.1"/>
    <property type="molecule type" value="Genomic_DNA"/>
</dbReference>
<evidence type="ECO:0000313" key="15">
    <source>
        <dbReference type="WBParaSite" id="BPAG_0000202801-mRNA-1"/>
    </source>
</evidence>
<protein>
    <recommendedName>
        <fullName evidence="7">ATP-dependent RNA helicase</fullName>
        <ecNumber evidence="7">3.6.4.13</ecNumber>
    </recommendedName>
</protein>
<evidence type="ECO:0000256" key="1">
    <source>
        <dbReference type="ARBA" id="ARBA00022741"/>
    </source>
</evidence>
<dbReference type="InterPro" id="IPR027417">
    <property type="entry name" value="P-loop_NTPase"/>
</dbReference>
<keyword evidence="3 7" id="KW-0347">Helicase</keyword>
<dbReference type="GO" id="GO:0003724">
    <property type="term" value="F:RNA helicase activity"/>
    <property type="evidence" value="ECO:0007669"/>
    <property type="project" value="UniProtKB-EC"/>
</dbReference>
<keyword evidence="9" id="KW-1133">Transmembrane helix</keyword>
<sequence length="775" mass="87864">MPKIVSGNGKWKMVNIPGECIVDENFTFLSSFEEYIPMPIGEHNDGKNTMVYFFFFSVAFGLYNIYYKKKKNAKKRKVTDALDKSETNDDYTLKTMNNKKGKELEKFNETVVTKQVNPLNEKSFHVNSDGIAILKVSVAKREGINGSIGFNNEEIETFEQYTALSCCYFKNMIADELHGKKGEIADMSGWINLYISNAVLKAIADMGFTEPTEIQKLVIPSAVRDRFDIIGAAETGSGKTLAFGVPVVEHLLANQSFLESSEQKKGIRALILAPTRELVMQIRNHIDALLKYTPFKVASIVGGLSLQKQERILKYVPEIVIATPGRLLALMTSAEADSCLSDWSHLQCLVVDETDRMIEKGHFEDLQHILDTLRKNASKKLQTFVFSATLTYTHPASKKHGDVNADKIDTDGKISKSVISYLSSLGRLIEITGIRKEKHRIIDITGERGTAKTVVEARINCNNLLEKDTNLIYLLSRYGGRTLVFTNSVDASRRLHGILKKLEHKPVPLMLHAKMMQKKRLKNLEKFAMEEDSVLLATDVAARGLDIRDVQHVIHYQIPKTAEVNFQVKRMIDLDFELYIHRCGRTARATKEGLAILLIDSQDVFYYQRICRNLNREKEFPIFPLDSPELYAVLKKRVEVATAVEALDHRLKKMHSKQTWFEKAAASADLDLDGSGYKKNATAEMIEDLRKEKKALLTQLYRLLSQSLPAHYVHVKKTRYVTAEIASNYGKSSTQSAIASLTENVAHEELLKKKCRSVFVRHLNTSRKKRKEIKR</sequence>
<keyword evidence="9" id="KW-0812">Transmembrane</keyword>
<evidence type="ECO:0000256" key="4">
    <source>
        <dbReference type="ARBA" id="ARBA00022840"/>
    </source>
</evidence>
<keyword evidence="1 7" id="KW-0547">Nucleotide-binding</keyword>
<comment type="similarity">
    <text evidence="7">Belongs to the DEAD box helicase family.</text>
</comment>
<keyword evidence="14" id="KW-1185">Reference proteome</keyword>
<dbReference type="CDD" id="cd17946">
    <property type="entry name" value="DEADc_DDX24"/>
    <property type="match status" value="1"/>
</dbReference>
<keyword evidence="9" id="KW-0472">Membrane</keyword>
<organism evidence="15">
    <name type="scientific">Brugia pahangi</name>
    <name type="common">Filarial nematode worm</name>
    <dbReference type="NCBI Taxonomy" id="6280"/>
    <lineage>
        <taxon>Eukaryota</taxon>
        <taxon>Metazoa</taxon>
        <taxon>Ecdysozoa</taxon>
        <taxon>Nematoda</taxon>
        <taxon>Chromadorea</taxon>
        <taxon>Rhabditida</taxon>
        <taxon>Spirurina</taxon>
        <taxon>Spiruromorpha</taxon>
        <taxon>Filarioidea</taxon>
        <taxon>Onchocercidae</taxon>
        <taxon>Brugia</taxon>
    </lineage>
</organism>
<keyword evidence="8" id="KW-0175">Coiled coil</keyword>
<feature type="domain" description="DEAD-box RNA helicase Q" evidence="12">
    <location>
        <begin position="188"/>
        <end position="216"/>
    </location>
</feature>
<evidence type="ECO:0000256" key="5">
    <source>
        <dbReference type="ARBA" id="ARBA00022884"/>
    </source>
</evidence>
<feature type="domain" description="Helicase ATP-binding" evidence="10">
    <location>
        <begin position="220"/>
        <end position="408"/>
    </location>
</feature>
<evidence type="ECO:0000259" key="11">
    <source>
        <dbReference type="PROSITE" id="PS51194"/>
    </source>
</evidence>
<proteinExistence type="inferred from homology"/>
<evidence type="ECO:0000313" key="14">
    <source>
        <dbReference type="Proteomes" id="UP000278627"/>
    </source>
</evidence>
<evidence type="ECO:0000256" key="2">
    <source>
        <dbReference type="ARBA" id="ARBA00022801"/>
    </source>
</evidence>
<dbReference type="GO" id="GO:0005524">
    <property type="term" value="F:ATP binding"/>
    <property type="evidence" value="ECO:0007669"/>
    <property type="project" value="UniProtKB-UniRule"/>
</dbReference>
<dbReference type="Proteomes" id="UP000278627">
    <property type="component" value="Unassembled WGS sequence"/>
</dbReference>
<reference evidence="13 14" key="2">
    <citation type="submission" date="2018-11" db="EMBL/GenBank/DDBJ databases">
        <authorList>
            <consortium name="Pathogen Informatics"/>
        </authorList>
    </citation>
    <scope>NUCLEOTIDE SEQUENCE [LARGE SCALE GENOMIC DNA]</scope>
</reference>
<gene>
    <name evidence="13" type="ORF">BPAG_LOCUS1998</name>
</gene>
<dbReference type="SMART" id="SM00487">
    <property type="entry name" value="DEXDc"/>
    <property type="match status" value="1"/>
</dbReference>
<evidence type="ECO:0000259" key="12">
    <source>
        <dbReference type="PROSITE" id="PS51195"/>
    </source>
</evidence>
<reference evidence="15" key="1">
    <citation type="submission" date="2017-02" db="UniProtKB">
        <authorList>
            <consortium name="WormBaseParasite"/>
        </authorList>
    </citation>
    <scope>IDENTIFICATION</scope>
</reference>
<feature type="short sequence motif" description="Q motif" evidence="6">
    <location>
        <begin position="188"/>
        <end position="216"/>
    </location>
</feature>
<comment type="domain">
    <text evidence="7">The Q motif is unique to and characteristic of the DEAD box family of RNA helicases and controls ATP binding and hydrolysis.</text>
</comment>
<evidence type="ECO:0000259" key="10">
    <source>
        <dbReference type="PROSITE" id="PS51192"/>
    </source>
</evidence>
<dbReference type="CDD" id="cd18787">
    <property type="entry name" value="SF2_C_DEAD"/>
    <property type="match status" value="1"/>
</dbReference>
<accession>A0A0N4T1H9</accession>
<dbReference type="PANTHER" id="PTHR24031">
    <property type="entry name" value="RNA HELICASE"/>
    <property type="match status" value="1"/>
</dbReference>
<evidence type="ECO:0000256" key="6">
    <source>
        <dbReference type="PROSITE-ProRule" id="PRU00552"/>
    </source>
</evidence>
<keyword evidence="2 7" id="KW-0378">Hydrolase</keyword>
<dbReference type="STRING" id="6280.A0A0N4T1H9"/>
<evidence type="ECO:0000256" key="9">
    <source>
        <dbReference type="SAM" id="Phobius"/>
    </source>
</evidence>
<dbReference type="EC" id="3.6.4.13" evidence="7"/>